<comment type="caution">
    <text evidence="2">The sequence shown here is derived from an EMBL/GenBank/DDBJ whole genome shotgun (WGS) entry which is preliminary data.</text>
</comment>
<dbReference type="Proteomes" id="UP000070133">
    <property type="component" value="Unassembled WGS sequence"/>
</dbReference>
<name>A0A139GW88_9PEZI</name>
<gene>
    <name evidence="2" type="ORF">AC578_5294</name>
</gene>
<dbReference type="AlphaFoldDB" id="A0A139GW88"/>
<evidence type="ECO:0000313" key="2">
    <source>
        <dbReference type="EMBL" id="KXS94453.1"/>
    </source>
</evidence>
<evidence type="ECO:0000313" key="3">
    <source>
        <dbReference type="Proteomes" id="UP000070133"/>
    </source>
</evidence>
<protein>
    <submittedName>
        <fullName evidence="2">Uncharacterized protein</fullName>
    </submittedName>
</protein>
<dbReference type="EMBL" id="LFZN01000289">
    <property type="protein sequence ID" value="KXS94453.1"/>
    <property type="molecule type" value="Genomic_DNA"/>
</dbReference>
<keyword evidence="3" id="KW-1185">Reference proteome</keyword>
<accession>A0A139GW88</accession>
<reference evidence="2 3" key="1">
    <citation type="submission" date="2015-07" db="EMBL/GenBank/DDBJ databases">
        <title>Comparative genomics of the Sigatoka disease complex on banana suggests a link between parallel evolutionary changes in Pseudocercospora fijiensis and Pseudocercospora eumusae and increased virulence on the banana host.</title>
        <authorList>
            <person name="Chang T.-C."/>
            <person name="Salvucci A."/>
            <person name="Crous P.W."/>
            <person name="Stergiopoulos I."/>
        </authorList>
    </citation>
    <scope>NUCLEOTIDE SEQUENCE [LARGE SCALE GENOMIC DNA]</scope>
    <source>
        <strain evidence="2 3">CBS 114824</strain>
    </source>
</reference>
<evidence type="ECO:0000256" key="1">
    <source>
        <dbReference type="SAM" id="MobiDB-lite"/>
    </source>
</evidence>
<proteinExistence type="predicted"/>
<feature type="compositionally biased region" description="Low complexity" evidence="1">
    <location>
        <begin position="1"/>
        <end position="20"/>
    </location>
</feature>
<organism evidence="2 3">
    <name type="scientific">Pseudocercospora eumusae</name>
    <dbReference type="NCBI Taxonomy" id="321146"/>
    <lineage>
        <taxon>Eukaryota</taxon>
        <taxon>Fungi</taxon>
        <taxon>Dikarya</taxon>
        <taxon>Ascomycota</taxon>
        <taxon>Pezizomycotina</taxon>
        <taxon>Dothideomycetes</taxon>
        <taxon>Dothideomycetidae</taxon>
        <taxon>Mycosphaerellales</taxon>
        <taxon>Mycosphaerellaceae</taxon>
        <taxon>Pseudocercospora</taxon>
    </lineage>
</organism>
<sequence length="79" mass="8593">MSTPSSSSARTSIAASPSRSPVKDEMSLVCNSPTPLSFGVYVVRSKFHTVPPIASKVADEEWLLERVAQDMERRHMASG</sequence>
<feature type="region of interest" description="Disordered" evidence="1">
    <location>
        <begin position="1"/>
        <end position="26"/>
    </location>
</feature>